<dbReference type="EMBL" id="CAMXCT030003890">
    <property type="protein sequence ID" value="CAL4794048.1"/>
    <property type="molecule type" value="Genomic_DNA"/>
</dbReference>
<dbReference type="PANTHER" id="PTHR18937">
    <property type="entry name" value="STRUCTURAL MAINTENANCE OF CHROMOSOMES SMC FAMILY MEMBER"/>
    <property type="match status" value="1"/>
</dbReference>
<comment type="caution">
    <text evidence="8">The sequence shown here is derived from an EMBL/GenBank/DDBJ whole genome shotgun (WGS) entry which is preliminary data.</text>
</comment>
<evidence type="ECO:0000256" key="5">
    <source>
        <dbReference type="ARBA" id="ARBA00023306"/>
    </source>
</evidence>
<dbReference type="InterPro" id="IPR003395">
    <property type="entry name" value="RecF/RecN/SMC_N"/>
</dbReference>
<dbReference type="EMBL" id="CAMXCT010003890">
    <property type="protein sequence ID" value="CAI4006736.1"/>
    <property type="molecule type" value="Genomic_DNA"/>
</dbReference>
<dbReference type="PANTHER" id="PTHR18937:SF12">
    <property type="entry name" value="STRUCTURAL MAINTENANCE OF CHROMOSOMES PROTEIN"/>
    <property type="match status" value="1"/>
</dbReference>
<organism evidence="8">
    <name type="scientific">Cladocopium goreaui</name>
    <dbReference type="NCBI Taxonomy" id="2562237"/>
    <lineage>
        <taxon>Eukaryota</taxon>
        <taxon>Sar</taxon>
        <taxon>Alveolata</taxon>
        <taxon>Dinophyceae</taxon>
        <taxon>Suessiales</taxon>
        <taxon>Symbiodiniaceae</taxon>
        <taxon>Cladocopium</taxon>
    </lineage>
</organism>
<accession>A0A9P1DBM7</accession>
<evidence type="ECO:0000313" key="9">
    <source>
        <dbReference type="EMBL" id="CAL4794048.1"/>
    </source>
</evidence>
<dbReference type="Gene3D" id="3.40.50.1000">
    <property type="entry name" value="HAD superfamily/HAD-like"/>
    <property type="match status" value="1"/>
</dbReference>
<feature type="region of interest" description="Disordered" evidence="6">
    <location>
        <begin position="63"/>
        <end position="88"/>
    </location>
</feature>
<evidence type="ECO:0000313" key="10">
    <source>
        <dbReference type="Proteomes" id="UP001152797"/>
    </source>
</evidence>
<feature type="domain" description="RecF/RecN/SMC N-terminal" evidence="7">
    <location>
        <begin position="554"/>
        <end position="707"/>
    </location>
</feature>
<feature type="compositionally biased region" description="Pro residues" evidence="6">
    <location>
        <begin position="67"/>
        <end position="79"/>
    </location>
</feature>
<dbReference type="SUPFAM" id="SSF56784">
    <property type="entry name" value="HAD-like"/>
    <property type="match status" value="1"/>
</dbReference>
<gene>
    <name evidence="8" type="ORF">C1SCF055_LOCUS32349</name>
</gene>
<dbReference type="InterPro" id="IPR027417">
    <property type="entry name" value="P-loop_NTPase"/>
</dbReference>
<dbReference type="GO" id="GO:0003677">
    <property type="term" value="F:DNA binding"/>
    <property type="evidence" value="ECO:0007669"/>
    <property type="project" value="TreeGrafter"/>
</dbReference>
<dbReference type="GO" id="GO:0008278">
    <property type="term" value="C:cohesin complex"/>
    <property type="evidence" value="ECO:0007669"/>
    <property type="project" value="TreeGrafter"/>
</dbReference>
<dbReference type="AlphaFoldDB" id="A0A9P1DBM7"/>
<protein>
    <submittedName>
        <fullName evidence="9">Structural maintenance of chromosomes protein 1 (Chromosome segregation protein smc1) (Cohesin complex subunit psm1)</fullName>
    </submittedName>
</protein>
<dbReference type="Proteomes" id="UP001152797">
    <property type="component" value="Unassembled WGS sequence"/>
</dbReference>
<dbReference type="GO" id="GO:0007062">
    <property type="term" value="P:sister chromatid cohesion"/>
    <property type="evidence" value="ECO:0007669"/>
    <property type="project" value="TreeGrafter"/>
</dbReference>
<evidence type="ECO:0000256" key="4">
    <source>
        <dbReference type="ARBA" id="ARBA00023242"/>
    </source>
</evidence>
<proteinExistence type="predicted"/>
<dbReference type="CDD" id="cd01427">
    <property type="entry name" value="HAD_like"/>
    <property type="match status" value="1"/>
</dbReference>
<feature type="region of interest" description="Disordered" evidence="6">
    <location>
        <begin position="109"/>
        <end position="128"/>
    </location>
</feature>
<reference evidence="9 10" key="2">
    <citation type="submission" date="2024-05" db="EMBL/GenBank/DDBJ databases">
        <authorList>
            <person name="Chen Y."/>
            <person name="Shah S."/>
            <person name="Dougan E. K."/>
            <person name="Thang M."/>
            <person name="Chan C."/>
        </authorList>
    </citation>
    <scope>NUCLEOTIDE SEQUENCE [LARGE SCALE GENOMIC DNA]</scope>
</reference>
<dbReference type="Gene3D" id="3.40.50.300">
    <property type="entry name" value="P-loop containing nucleotide triphosphate hydrolases"/>
    <property type="match status" value="1"/>
</dbReference>
<dbReference type="EMBL" id="CAMXCT020003890">
    <property type="protein sequence ID" value="CAL1160111.1"/>
    <property type="molecule type" value="Genomic_DNA"/>
</dbReference>
<keyword evidence="2" id="KW-0132">Cell division</keyword>
<dbReference type="Pfam" id="PF02463">
    <property type="entry name" value="SMC_N"/>
    <property type="match status" value="1"/>
</dbReference>
<keyword evidence="10" id="KW-1185">Reference proteome</keyword>
<comment type="subcellular location">
    <subcellularLocation>
        <location evidence="1">Nucleus</location>
    </subcellularLocation>
</comment>
<evidence type="ECO:0000256" key="6">
    <source>
        <dbReference type="SAM" id="MobiDB-lite"/>
    </source>
</evidence>
<keyword evidence="3" id="KW-0498">Mitosis</keyword>
<sequence>MLFSIICTIFFECRGSLSFRFLSDFDGGSVLATSSSASPTGRSRARARPLALECRSVSPHRIEAPAPAAPAAPASPSPVPCVASGERHPVSLSHRGSLRSVLEDDGLADAPCSPSELPVRSSHTLPSARPRVRALSALSSELSLKSENLTGFERPESPSPFRDDFRMLPAAGVAVIFFDFDGTLTATPGDRAARRTKQLELCERAAMLGPRLKSLRADGASLGIISKSTEGTIRSALDAAELSKFFDAPLVGKAVGFEGKAGFIEDLALNGCLPRLGSTVKHGVPFSRILLVDDDLLELERCKARGIQVYAAPEEGGLQDEDFDAISEALRIPRPRSHPVRSALPGALGSARLGSAATASLGTASWNDGERRLSRCRSAVPVGQREVRLPSIGGRWNGKTRPTRILFSGDCYDCFGEDFTATSEGSRLMSQRMLREHSSVMSARGNECWAFGQRDDVRDGRSQGERHVELPLLETDGDKTPMERVLTREQDVEDMGLKDLEAAVRSVQVDFSHLPEEKKELAAEDRLIDSKTVEAEYAEQVTELTRELQNLNPNMRAMEQCEVEESKLQDIRQQADVASIESQRILREFEAVKERINPYYSELTSYDGFAGGSAYLDLDDPEEPYNGGITFTACPPGKRFFPMELLSGGERSMASMALLFAMHSFQPPPFMILDEVDAPFDKKNTSSLVNYLKKMDFQCVVISLKARRCRRRFG</sequence>
<dbReference type="SUPFAM" id="SSF52540">
    <property type="entry name" value="P-loop containing nucleoside triphosphate hydrolases"/>
    <property type="match status" value="1"/>
</dbReference>
<dbReference type="GO" id="GO:0051301">
    <property type="term" value="P:cell division"/>
    <property type="evidence" value="ECO:0007669"/>
    <property type="project" value="UniProtKB-KW"/>
</dbReference>
<evidence type="ECO:0000256" key="3">
    <source>
        <dbReference type="ARBA" id="ARBA00022776"/>
    </source>
</evidence>
<dbReference type="InterPro" id="IPR023214">
    <property type="entry name" value="HAD_sf"/>
</dbReference>
<name>A0A9P1DBM7_9DINO</name>
<keyword evidence="5" id="KW-0131">Cell cycle</keyword>
<evidence type="ECO:0000256" key="2">
    <source>
        <dbReference type="ARBA" id="ARBA00022618"/>
    </source>
</evidence>
<keyword evidence="4" id="KW-0539">Nucleus</keyword>
<evidence type="ECO:0000259" key="7">
    <source>
        <dbReference type="Pfam" id="PF02463"/>
    </source>
</evidence>
<dbReference type="OrthoDB" id="5575062at2759"/>
<dbReference type="GO" id="GO:0005634">
    <property type="term" value="C:nucleus"/>
    <property type="evidence" value="ECO:0007669"/>
    <property type="project" value="UniProtKB-SubCell"/>
</dbReference>
<evidence type="ECO:0000256" key="1">
    <source>
        <dbReference type="ARBA" id="ARBA00004123"/>
    </source>
</evidence>
<dbReference type="InterPro" id="IPR036412">
    <property type="entry name" value="HAD-like_sf"/>
</dbReference>
<reference evidence="8" key="1">
    <citation type="submission" date="2022-10" db="EMBL/GenBank/DDBJ databases">
        <authorList>
            <person name="Chen Y."/>
            <person name="Dougan E. K."/>
            <person name="Chan C."/>
            <person name="Rhodes N."/>
            <person name="Thang M."/>
        </authorList>
    </citation>
    <scope>NUCLEOTIDE SEQUENCE</scope>
</reference>
<evidence type="ECO:0000313" key="8">
    <source>
        <dbReference type="EMBL" id="CAI4006736.1"/>
    </source>
</evidence>